<dbReference type="RefSeq" id="WP_029429059.1">
    <property type="nucleotide sequence ID" value="NZ_CP012801.1"/>
</dbReference>
<sequence>MNELRIFQNTQFGNVRVAINKSEEPMFVGVDVATVLGYENPQKAIRDHVDEEDRGYCKLSDIQGVNETLPPHMKAANLLTINESGVYSLIIRSNLPAAKQFKRWITNEVLPSIRKHGAYITGETLAQMLQNPDNLIELLTALKSEKERNTALSIQNEMNARNIEAMQPKVEYYDTVLQSDTLVPTEVIAAQLGISAIKLNKFLCEYNIQRKVNGVYVLCADMRGKGYEGYKTYCYSDSNTGKVKTKKHMYWTEKGAETIIKLHVWDKSKLLN</sequence>
<organism evidence="2 3">
    <name type="scientific">Bacteroides cellulosilyticus</name>
    <dbReference type="NCBI Taxonomy" id="246787"/>
    <lineage>
        <taxon>Bacteria</taxon>
        <taxon>Pseudomonadati</taxon>
        <taxon>Bacteroidota</taxon>
        <taxon>Bacteroidia</taxon>
        <taxon>Bacteroidales</taxon>
        <taxon>Bacteroidaceae</taxon>
        <taxon>Bacteroides</taxon>
    </lineage>
</organism>
<dbReference type="Pfam" id="PF03374">
    <property type="entry name" value="ANT"/>
    <property type="match status" value="1"/>
</dbReference>
<dbReference type="InterPro" id="IPR005039">
    <property type="entry name" value="Ant_C"/>
</dbReference>
<name>A0A0P0FZ90_9BACE</name>
<dbReference type="AlphaFoldDB" id="A0A0P0FZ90"/>
<evidence type="ECO:0000313" key="3">
    <source>
        <dbReference type="Proteomes" id="UP000061809"/>
    </source>
</evidence>
<dbReference type="GO" id="GO:0003677">
    <property type="term" value="F:DNA binding"/>
    <property type="evidence" value="ECO:0007669"/>
    <property type="project" value="InterPro"/>
</dbReference>
<dbReference type="PATRIC" id="fig|246787.4.peg.2190"/>
<dbReference type="InterPro" id="IPR003497">
    <property type="entry name" value="BRO_N_domain"/>
</dbReference>
<dbReference type="Pfam" id="PF02498">
    <property type="entry name" value="Bro-N"/>
    <property type="match status" value="1"/>
</dbReference>
<gene>
    <name evidence="2" type="ORF">BcellWH2_02129</name>
</gene>
<dbReference type="EMBL" id="CP012801">
    <property type="protein sequence ID" value="ALJ59372.1"/>
    <property type="molecule type" value="Genomic_DNA"/>
</dbReference>
<dbReference type="Proteomes" id="UP000061809">
    <property type="component" value="Chromosome"/>
</dbReference>
<evidence type="ECO:0000259" key="1">
    <source>
        <dbReference type="PROSITE" id="PS51750"/>
    </source>
</evidence>
<proteinExistence type="predicted"/>
<dbReference type="SMART" id="SM01040">
    <property type="entry name" value="Bro-N"/>
    <property type="match status" value="1"/>
</dbReference>
<accession>A0A0P0FZ90</accession>
<protein>
    <recommendedName>
        <fullName evidence="1">Bro-N domain-containing protein</fullName>
    </recommendedName>
</protein>
<dbReference type="PANTHER" id="PTHR36180:SF2">
    <property type="entry name" value="BRO FAMILY PROTEIN"/>
    <property type="match status" value="1"/>
</dbReference>
<dbReference type="PROSITE" id="PS51750">
    <property type="entry name" value="BRO_N"/>
    <property type="match status" value="1"/>
</dbReference>
<dbReference type="KEGG" id="bcel:BcellWH2_02129"/>
<reference evidence="2 3" key="1">
    <citation type="journal article" date="2015" name="Science">
        <title>Genetic determinants of in vivo fitness and diet responsiveness in multiple human gut Bacteroides.</title>
        <authorList>
            <person name="Wu M."/>
            <person name="McNulty N.P."/>
            <person name="Rodionov D.A."/>
            <person name="Khoroshkin M.S."/>
            <person name="Griffin N.W."/>
            <person name="Cheng J."/>
            <person name="Latreille P."/>
            <person name="Kerstetter R.A."/>
            <person name="Terrapon N."/>
            <person name="Henrissat B."/>
            <person name="Osterman A.L."/>
            <person name="Gordon J.I."/>
        </authorList>
    </citation>
    <scope>NUCLEOTIDE SEQUENCE [LARGE SCALE GENOMIC DNA]</scope>
    <source>
        <strain evidence="2 3">WH2</strain>
    </source>
</reference>
<dbReference type="PANTHER" id="PTHR36180">
    <property type="entry name" value="DNA-BINDING PROTEIN-RELATED-RELATED"/>
    <property type="match status" value="1"/>
</dbReference>
<feature type="domain" description="Bro-N" evidence="1">
    <location>
        <begin position="1"/>
        <end position="117"/>
    </location>
</feature>
<evidence type="ECO:0000313" key="2">
    <source>
        <dbReference type="EMBL" id="ALJ59372.1"/>
    </source>
</evidence>